<keyword evidence="3" id="KW-0227">DNA damage</keyword>
<dbReference type="RefSeq" id="WP_322468127.1">
    <property type="nucleotide sequence ID" value="NZ_JAXOJX010000082.1"/>
</dbReference>
<dbReference type="PANTHER" id="PTHR47810:SF1">
    <property type="entry name" value="DNA LIGASE B"/>
    <property type="match status" value="1"/>
</dbReference>
<feature type="domain" description="DNA ligase OB-like" evidence="6">
    <location>
        <begin position="233"/>
        <end position="297"/>
    </location>
</feature>
<reference evidence="7 8" key="1">
    <citation type="submission" date="2023-11" db="EMBL/GenBank/DDBJ databases">
        <title>Draft genome of Azohydromonas lata strain H1 (DSM1123), a polyhydroxyalkanoate producer.</title>
        <authorList>
            <person name="Traversa D."/>
            <person name="D'Addabbo P."/>
            <person name="Pazzani C."/>
            <person name="Manzari C."/>
            <person name="Chiara M."/>
            <person name="Scrascia M."/>
        </authorList>
    </citation>
    <scope>NUCLEOTIDE SEQUENCE [LARGE SCALE GENOMIC DNA]</scope>
    <source>
        <strain evidence="7 8">H1</strain>
    </source>
</reference>
<name>A0ABU5IPH1_9BURK</name>
<keyword evidence="8" id="KW-1185">Reference proteome</keyword>
<dbReference type="Pfam" id="PF14743">
    <property type="entry name" value="DNA_ligase_OB_2"/>
    <property type="match status" value="1"/>
</dbReference>
<keyword evidence="1 7" id="KW-0436">Ligase</keyword>
<dbReference type="Proteomes" id="UP001293718">
    <property type="component" value="Unassembled WGS sequence"/>
</dbReference>
<protein>
    <submittedName>
        <fullName evidence="7">DNA ligase</fullName>
        <ecNumber evidence="7">6.5.1.1</ecNumber>
    </submittedName>
</protein>
<dbReference type="CDD" id="cd07896">
    <property type="entry name" value="Adenylation_kDNA_ligase_like"/>
    <property type="match status" value="1"/>
</dbReference>
<dbReference type="InterPro" id="IPR029319">
    <property type="entry name" value="DNA_ligase_OB"/>
</dbReference>
<feature type="signal peptide" evidence="5">
    <location>
        <begin position="1"/>
        <end position="27"/>
    </location>
</feature>
<comment type="caution">
    <text evidence="7">The sequence shown here is derived from an EMBL/GenBank/DDBJ whole genome shotgun (WGS) entry which is preliminary data.</text>
</comment>
<evidence type="ECO:0000256" key="5">
    <source>
        <dbReference type="SAM" id="SignalP"/>
    </source>
</evidence>
<dbReference type="CDD" id="cd08041">
    <property type="entry name" value="OBF_kDNA_ligase_like"/>
    <property type="match status" value="1"/>
</dbReference>
<dbReference type="Gene3D" id="3.30.470.30">
    <property type="entry name" value="DNA ligase/mRNA capping enzyme"/>
    <property type="match status" value="1"/>
</dbReference>
<dbReference type="GO" id="GO:0003910">
    <property type="term" value="F:DNA ligase (ATP) activity"/>
    <property type="evidence" value="ECO:0007669"/>
    <property type="project" value="UniProtKB-EC"/>
</dbReference>
<gene>
    <name evidence="7" type="ORF">SM757_29855</name>
</gene>
<dbReference type="SUPFAM" id="SSF56091">
    <property type="entry name" value="DNA ligase/mRNA capping enzyme, catalytic domain"/>
    <property type="match status" value="1"/>
</dbReference>
<dbReference type="EC" id="6.5.1.1" evidence="7"/>
<evidence type="ECO:0000256" key="3">
    <source>
        <dbReference type="ARBA" id="ARBA00022763"/>
    </source>
</evidence>
<sequence length="301" mass="33220">MQHLDPITRRRLLYWLPACALPATAQALRPADDAPADAQRRDAPALLLARDAPAGVDPAGYLVSEKFDGVRALWDGERLRFRSGALVPAPAALLRRLPAQPLDGELWLSRGRFSELAGRVKRQEAREADWEGIRYQLFELPGAPGSFEERAQALAALVARTGWDTLQAVPQERLVDRAALQRRLRQVLAADGEGLVLHRADAPYATGRSDVLLKLKPRQDAEGVVVGRHFGAEGRMHGLLVALRLRMLEGDRREFLLGSGFSDALRRDPPPLGSVVSYRHRGWSSGGLPRFASFLRVDPGF</sequence>
<evidence type="ECO:0000256" key="2">
    <source>
        <dbReference type="ARBA" id="ARBA00022705"/>
    </source>
</evidence>
<dbReference type="InterPro" id="IPR050326">
    <property type="entry name" value="NAD_dep_DNA_ligaseB"/>
</dbReference>
<dbReference type="InterPro" id="IPR012340">
    <property type="entry name" value="NA-bd_OB-fold"/>
</dbReference>
<keyword evidence="2" id="KW-0235">DNA replication</keyword>
<dbReference type="Gene3D" id="2.40.50.140">
    <property type="entry name" value="Nucleic acid-binding proteins"/>
    <property type="match status" value="1"/>
</dbReference>
<dbReference type="Gene3D" id="3.30.1490.70">
    <property type="match status" value="1"/>
</dbReference>
<dbReference type="SUPFAM" id="SSF50249">
    <property type="entry name" value="Nucleic acid-binding proteins"/>
    <property type="match status" value="1"/>
</dbReference>
<evidence type="ECO:0000256" key="4">
    <source>
        <dbReference type="ARBA" id="ARBA00023204"/>
    </source>
</evidence>
<evidence type="ECO:0000259" key="6">
    <source>
        <dbReference type="Pfam" id="PF14743"/>
    </source>
</evidence>
<keyword evidence="4" id="KW-0234">DNA repair</keyword>
<accession>A0ABU5IPH1</accession>
<evidence type="ECO:0000313" key="7">
    <source>
        <dbReference type="EMBL" id="MDZ5460788.1"/>
    </source>
</evidence>
<dbReference type="NCBIfam" id="NF006592">
    <property type="entry name" value="PRK09125.1"/>
    <property type="match status" value="1"/>
</dbReference>
<organism evidence="7 8">
    <name type="scientific">Azohydromonas lata</name>
    <dbReference type="NCBI Taxonomy" id="45677"/>
    <lineage>
        <taxon>Bacteria</taxon>
        <taxon>Pseudomonadati</taxon>
        <taxon>Pseudomonadota</taxon>
        <taxon>Betaproteobacteria</taxon>
        <taxon>Burkholderiales</taxon>
        <taxon>Sphaerotilaceae</taxon>
        <taxon>Azohydromonas</taxon>
    </lineage>
</organism>
<keyword evidence="5" id="KW-0732">Signal</keyword>
<evidence type="ECO:0000313" key="8">
    <source>
        <dbReference type="Proteomes" id="UP001293718"/>
    </source>
</evidence>
<proteinExistence type="predicted"/>
<dbReference type="EMBL" id="JAXOJX010000082">
    <property type="protein sequence ID" value="MDZ5460788.1"/>
    <property type="molecule type" value="Genomic_DNA"/>
</dbReference>
<feature type="chain" id="PRO_5045610198" evidence="5">
    <location>
        <begin position="28"/>
        <end position="301"/>
    </location>
</feature>
<dbReference type="PANTHER" id="PTHR47810">
    <property type="entry name" value="DNA LIGASE"/>
    <property type="match status" value="1"/>
</dbReference>
<evidence type="ECO:0000256" key="1">
    <source>
        <dbReference type="ARBA" id="ARBA00022598"/>
    </source>
</evidence>